<gene>
    <name evidence="2" type="ORF">B0T16DRAFT_421321</name>
</gene>
<evidence type="ECO:0000313" key="3">
    <source>
        <dbReference type="Proteomes" id="UP001174936"/>
    </source>
</evidence>
<evidence type="ECO:0000313" key="2">
    <source>
        <dbReference type="EMBL" id="KAK0638533.1"/>
    </source>
</evidence>
<comment type="caution">
    <text evidence="2">The sequence shown here is derived from an EMBL/GenBank/DDBJ whole genome shotgun (WGS) entry which is preliminary data.</text>
</comment>
<dbReference type="EMBL" id="JAULSV010000007">
    <property type="protein sequence ID" value="KAK0638533.1"/>
    <property type="molecule type" value="Genomic_DNA"/>
</dbReference>
<sequence>MNFSSPIGNTIGANRRGVLRHNRNRDTGQRNTFKIKKPVRYQDKKRRNALFLVTELPDVDEQGRAAEIVQKVRQTISEVDSKQMELHMIETTGFAPLSEAGVGGPPHLTFANKAAGAFLGWLEDALREMQRLSDERAAANVPNAWGVVTGRPASSPTPTTQHLGDEDAQFPPLGSQPSQPKTQQPVDELTRQFPYLPRSQHAALCDFIRRYSDSRLRTLSTTIGLNWFFDHDNKMGRLSHIQTQINNRNGEYSHQFTRTTTGDRCIRSPWDFRWKCVSQVSAHGANLEADLILAENPMLLKSYHDKYRAEFVLHAFPIFYNGLKPEAARWLLDKSRIDPPSPNEDPLDKDESTGKGRPLHCVIELREAVKIINHVGSYNEYNLDEHKKKIKRARAIGEAASRVAIKHRDEDKDTLKVPWDALTTWVHDVYNSQKNNTGPYVKLRASDVNDFNRISHAVHDALNKLWSYPELKAVNTWHGFKPWPPADHLKWVPRPNTRWDY</sequence>
<feature type="region of interest" description="Disordered" evidence="1">
    <location>
        <begin position="146"/>
        <end position="185"/>
    </location>
</feature>
<feature type="compositionally biased region" description="Polar residues" evidence="1">
    <location>
        <begin position="175"/>
        <end position="185"/>
    </location>
</feature>
<evidence type="ECO:0000256" key="1">
    <source>
        <dbReference type="SAM" id="MobiDB-lite"/>
    </source>
</evidence>
<protein>
    <submittedName>
        <fullName evidence="2">Uncharacterized protein</fullName>
    </submittedName>
</protein>
<dbReference type="Proteomes" id="UP001174936">
    <property type="component" value="Unassembled WGS sequence"/>
</dbReference>
<keyword evidence="3" id="KW-1185">Reference proteome</keyword>
<proteinExistence type="predicted"/>
<organism evidence="2 3">
    <name type="scientific">Cercophora newfieldiana</name>
    <dbReference type="NCBI Taxonomy" id="92897"/>
    <lineage>
        <taxon>Eukaryota</taxon>
        <taxon>Fungi</taxon>
        <taxon>Dikarya</taxon>
        <taxon>Ascomycota</taxon>
        <taxon>Pezizomycotina</taxon>
        <taxon>Sordariomycetes</taxon>
        <taxon>Sordariomycetidae</taxon>
        <taxon>Sordariales</taxon>
        <taxon>Lasiosphaeriaceae</taxon>
        <taxon>Cercophora</taxon>
    </lineage>
</organism>
<accession>A0AA39XQU7</accession>
<name>A0AA39XQU7_9PEZI</name>
<reference evidence="2" key="1">
    <citation type="submission" date="2023-06" db="EMBL/GenBank/DDBJ databases">
        <title>Genome-scale phylogeny and comparative genomics of the fungal order Sordariales.</title>
        <authorList>
            <consortium name="Lawrence Berkeley National Laboratory"/>
            <person name="Hensen N."/>
            <person name="Bonometti L."/>
            <person name="Westerberg I."/>
            <person name="Brannstrom I.O."/>
            <person name="Guillou S."/>
            <person name="Cros-Aarteil S."/>
            <person name="Calhoun S."/>
            <person name="Haridas S."/>
            <person name="Kuo A."/>
            <person name="Mondo S."/>
            <person name="Pangilinan J."/>
            <person name="Riley R."/>
            <person name="Labutti K."/>
            <person name="Andreopoulos B."/>
            <person name="Lipzen A."/>
            <person name="Chen C."/>
            <person name="Yanf M."/>
            <person name="Daum C."/>
            <person name="Ng V."/>
            <person name="Clum A."/>
            <person name="Steindorff A."/>
            <person name="Ohm R."/>
            <person name="Martin F."/>
            <person name="Silar P."/>
            <person name="Natvig D."/>
            <person name="Lalanne C."/>
            <person name="Gautier V."/>
            <person name="Ament-Velasquez S.L."/>
            <person name="Kruys A."/>
            <person name="Hutchinson M.I."/>
            <person name="Powell A.J."/>
            <person name="Barry K."/>
            <person name="Miller A.N."/>
            <person name="Grigoriev I.V."/>
            <person name="Debuchy R."/>
            <person name="Gladieux P."/>
            <person name="Thoren M.H."/>
            <person name="Johannesson H."/>
        </authorList>
    </citation>
    <scope>NUCLEOTIDE SEQUENCE</scope>
    <source>
        <strain evidence="2">SMH2532-1</strain>
    </source>
</reference>
<feature type="region of interest" description="Disordered" evidence="1">
    <location>
        <begin position="335"/>
        <end position="355"/>
    </location>
</feature>
<feature type="compositionally biased region" description="Polar residues" evidence="1">
    <location>
        <begin position="152"/>
        <end position="162"/>
    </location>
</feature>
<dbReference type="AlphaFoldDB" id="A0AA39XQU7"/>